<proteinExistence type="predicted"/>
<name>A0A6B1IH28_9EURY</name>
<dbReference type="EMBL" id="WMEO01000035">
    <property type="protein sequence ID" value="MYL17913.1"/>
    <property type="molecule type" value="Genomic_DNA"/>
</dbReference>
<organism evidence="1 2">
    <name type="scientific">Halorubrum distributum</name>
    <dbReference type="NCBI Taxonomy" id="29283"/>
    <lineage>
        <taxon>Archaea</taxon>
        <taxon>Methanobacteriati</taxon>
        <taxon>Methanobacteriota</taxon>
        <taxon>Stenosarchaea group</taxon>
        <taxon>Halobacteria</taxon>
        <taxon>Halobacteriales</taxon>
        <taxon>Haloferacaceae</taxon>
        <taxon>Halorubrum</taxon>
        <taxon>Halorubrum distributum group</taxon>
    </lineage>
</organism>
<evidence type="ECO:0000313" key="1">
    <source>
        <dbReference type="EMBL" id="MYL17913.1"/>
    </source>
</evidence>
<dbReference type="Proteomes" id="UP000460194">
    <property type="component" value="Unassembled WGS sequence"/>
</dbReference>
<gene>
    <name evidence="1" type="ORF">GLW36_14830</name>
</gene>
<sequence length="409" mass="46753">MRKPLDNLFTFYRGPSHRDDEQYHPGKQLEDNATKSLLNVLEETATRDQIVLEQVLKGIKHSVGKTSITDPESNGWEINTQEPLNAVGNKERTYLIGLSKSGDDPLGVESIDDGTPPDNESRRRLDAVITHDTAGVTVVIESKFNFNDLNPEQLQSYAAALGVNGSRYATISWRDIYQWLGESSNEITPTSEYLVEEFRTYLEYWVLEFELSSSRWTGGTNQVKLVRNERPLRESSEIDAKEPEVVLQFRTLPSDPGKNRGPRVQFTESEWQALIRDLKESGERMGYDFLNAFRETSDRDTFWKPVKDAYEDEGPHTIIASIGEQGSVRKVLRIDDDSDEDSSNDEIKPLLTFQTWSEGNSALRGSRPMFDGDEFYSLFYNSQKEDSGLTDHQRRTLFSSEVSFEELFR</sequence>
<accession>A0A6B1IH28</accession>
<dbReference type="RefSeq" id="WP_159369544.1">
    <property type="nucleotide sequence ID" value="NZ_WMEO01000035.1"/>
</dbReference>
<comment type="caution">
    <text evidence="1">The sequence shown here is derived from an EMBL/GenBank/DDBJ whole genome shotgun (WGS) entry which is preliminary data.</text>
</comment>
<dbReference type="AlphaFoldDB" id="A0A6B1IH28"/>
<evidence type="ECO:0000313" key="2">
    <source>
        <dbReference type="Proteomes" id="UP000460194"/>
    </source>
</evidence>
<reference evidence="1 2" key="1">
    <citation type="submission" date="2019-11" db="EMBL/GenBank/DDBJ databases">
        <title>Genome sequences of 17 halophilic strains isolated from different environments.</title>
        <authorList>
            <person name="Furrow R.E."/>
        </authorList>
    </citation>
    <scope>NUCLEOTIDE SEQUENCE [LARGE SCALE GENOMIC DNA]</scope>
    <source>
        <strain evidence="1 2">22517_05_Cabo</strain>
    </source>
</reference>
<protein>
    <submittedName>
        <fullName evidence="1">Uncharacterized protein</fullName>
    </submittedName>
</protein>